<evidence type="ECO:0000313" key="4">
    <source>
        <dbReference type="EMBL" id="EOA93069.1"/>
    </source>
</evidence>
<dbReference type="SUPFAM" id="SSF50876">
    <property type="entry name" value="Avidin/streptavidin"/>
    <property type="match status" value="1"/>
</dbReference>
<dbReference type="Pfam" id="PF01382">
    <property type="entry name" value="Avidin"/>
    <property type="match status" value="1"/>
</dbReference>
<dbReference type="EMBL" id="KB749491">
    <property type="protein sequence ID" value="EOA93069.1"/>
    <property type="molecule type" value="Genomic_DNA"/>
</dbReference>
<feature type="non-terminal residue" evidence="4">
    <location>
        <position position="1"/>
    </location>
</feature>
<dbReference type="GO" id="GO:0005576">
    <property type="term" value="C:extracellular region"/>
    <property type="evidence" value="ECO:0007669"/>
    <property type="project" value="UniProtKB-SubCell"/>
</dbReference>
<accession>R0KV96</accession>
<feature type="non-terminal residue" evidence="4">
    <location>
        <position position="42"/>
    </location>
</feature>
<dbReference type="AlphaFoldDB" id="R0KV96"/>
<keyword evidence="3" id="KW-0732">Signal</keyword>
<name>R0KV96_ANAPL</name>
<dbReference type="InterPro" id="IPR036896">
    <property type="entry name" value="Avidin-like_sf"/>
</dbReference>
<evidence type="ECO:0000313" key="5">
    <source>
        <dbReference type="Proteomes" id="UP000296049"/>
    </source>
</evidence>
<dbReference type="InterPro" id="IPR005468">
    <property type="entry name" value="Avidin/str"/>
</dbReference>
<dbReference type="Proteomes" id="UP000296049">
    <property type="component" value="Unassembled WGS sequence"/>
</dbReference>
<keyword evidence="2" id="KW-0964">Secreted</keyword>
<reference evidence="5" key="1">
    <citation type="journal article" date="2013" name="Nat. Genet.">
        <title>The duck genome and transcriptome provide insight into an avian influenza virus reservoir species.</title>
        <authorList>
            <person name="Huang Y."/>
            <person name="Li Y."/>
            <person name="Burt D.W."/>
            <person name="Chen H."/>
            <person name="Zhang Y."/>
            <person name="Qian W."/>
            <person name="Kim H."/>
            <person name="Gan S."/>
            <person name="Zhao Y."/>
            <person name="Li J."/>
            <person name="Yi K."/>
            <person name="Feng H."/>
            <person name="Zhu P."/>
            <person name="Li B."/>
            <person name="Liu Q."/>
            <person name="Fairley S."/>
            <person name="Magor K.E."/>
            <person name="Du Z."/>
            <person name="Hu X."/>
            <person name="Goodman L."/>
            <person name="Tafer H."/>
            <person name="Vignal A."/>
            <person name="Lee T."/>
            <person name="Kim K.W."/>
            <person name="Sheng Z."/>
            <person name="An Y."/>
            <person name="Searle S."/>
            <person name="Herrero J."/>
            <person name="Groenen M.A."/>
            <person name="Crooijmans R.P."/>
            <person name="Faraut T."/>
            <person name="Cai Q."/>
            <person name="Webster R.G."/>
            <person name="Aldridge J.R."/>
            <person name="Warren W.C."/>
            <person name="Bartschat S."/>
            <person name="Kehr S."/>
            <person name="Marz M."/>
            <person name="Stadler P.F."/>
            <person name="Smith J."/>
            <person name="Kraus R.H."/>
            <person name="Zhao Y."/>
            <person name="Ren L."/>
            <person name="Fei J."/>
            <person name="Morisson M."/>
            <person name="Kaiser P."/>
            <person name="Griffin D.K."/>
            <person name="Rao M."/>
            <person name="Pitel F."/>
            <person name="Wang J."/>
            <person name="Li N."/>
        </authorList>
    </citation>
    <scope>NUCLEOTIDE SEQUENCE [LARGE SCALE GENOMIC DNA]</scope>
</reference>
<dbReference type="Gene3D" id="2.40.128.30">
    <property type="entry name" value="Avidin-like"/>
    <property type="match status" value="1"/>
</dbReference>
<sequence length="42" mass="4713">ADSTTVFTGQCFVDIEGKEILKGMWLLQSHANSIKDDWKATK</sequence>
<keyword evidence="5" id="KW-1185">Reference proteome</keyword>
<proteinExistence type="predicted"/>
<protein>
    <submittedName>
        <fullName evidence="4">Avidin</fullName>
    </submittedName>
</protein>
<comment type="subcellular location">
    <subcellularLocation>
        <location evidence="1">Secreted</location>
    </subcellularLocation>
</comment>
<evidence type="ECO:0000256" key="2">
    <source>
        <dbReference type="ARBA" id="ARBA00022525"/>
    </source>
</evidence>
<evidence type="ECO:0000256" key="1">
    <source>
        <dbReference type="ARBA" id="ARBA00004613"/>
    </source>
</evidence>
<evidence type="ECO:0000256" key="3">
    <source>
        <dbReference type="ARBA" id="ARBA00022729"/>
    </source>
</evidence>
<gene>
    <name evidence="4" type="ORF">Anapl_19023</name>
</gene>
<dbReference type="GO" id="GO:0009374">
    <property type="term" value="F:biotin binding"/>
    <property type="evidence" value="ECO:0007669"/>
    <property type="project" value="InterPro"/>
</dbReference>
<organism evidence="4 5">
    <name type="scientific">Anas platyrhynchos</name>
    <name type="common">Mallard</name>
    <name type="synonym">Anas boschas</name>
    <dbReference type="NCBI Taxonomy" id="8839"/>
    <lineage>
        <taxon>Eukaryota</taxon>
        <taxon>Metazoa</taxon>
        <taxon>Chordata</taxon>
        <taxon>Craniata</taxon>
        <taxon>Vertebrata</taxon>
        <taxon>Euteleostomi</taxon>
        <taxon>Archelosauria</taxon>
        <taxon>Archosauria</taxon>
        <taxon>Dinosauria</taxon>
        <taxon>Saurischia</taxon>
        <taxon>Theropoda</taxon>
        <taxon>Coelurosauria</taxon>
        <taxon>Aves</taxon>
        <taxon>Neognathae</taxon>
        <taxon>Galloanserae</taxon>
        <taxon>Anseriformes</taxon>
        <taxon>Anatidae</taxon>
        <taxon>Anatinae</taxon>
        <taxon>Anas</taxon>
    </lineage>
</organism>